<feature type="transmembrane region" description="Helical" evidence="1">
    <location>
        <begin position="175"/>
        <end position="196"/>
    </location>
</feature>
<comment type="caution">
    <text evidence="3">The sequence shown here is derived from an EMBL/GenBank/DDBJ whole genome shotgun (WGS) entry which is preliminary data.</text>
</comment>
<feature type="transmembrane region" description="Helical" evidence="1">
    <location>
        <begin position="141"/>
        <end position="163"/>
    </location>
</feature>
<evidence type="ECO:0000256" key="1">
    <source>
        <dbReference type="SAM" id="Phobius"/>
    </source>
</evidence>
<feature type="transmembrane region" description="Helical" evidence="1">
    <location>
        <begin position="357"/>
        <end position="374"/>
    </location>
</feature>
<keyword evidence="4" id="KW-1185">Reference proteome</keyword>
<keyword evidence="1" id="KW-1133">Transmembrane helix</keyword>
<proteinExistence type="predicted"/>
<feature type="domain" description="Protein-glutamine gamma-glutamyltransferase-like C-terminal" evidence="2">
    <location>
        <begin position="443"/>
        <end position="511"/>
    </location>
</feature>
<evidence type="ECO:0000313" key="3">
    <source>
        <dbReference type="EMBL" id="PZW24662.1"/>
    </source>
</evidence>
<feature type="transmembrane region" description="Helical" evidence="1">
    <location>
        <begin position="202"/>
        <end position="224"/>
    </location>
</feature>
<dbReference type="Proteomes" id="UP000248806">
    <property type="component" value="Unassembled WGS sequence"/>
</dbReference>
<dbReference type="Pfam" id="PF13559">
    <property type="entry name" value="DUF4129"/>
    <property type="match status" value="1"/>
</dbReference>
<feature type="transmembrane region" description="Helical" evidence="1">
    <location>
        <begin position="97"/>
        <end position="121"/>
    </location>
</feature>
<gene>
    <name evidence="3" type="ORF">EI42_04544</name>
</gene>
<feature type="transmembrane region" description="Helical" evidence="1">
    <location>
        <begin position="244"/>
        <end position="264"/>
    </location>
</feature>
<protein>
    <submittedName>
        <fullName evidence="3">Uncharacterized protein DUF4129</fullName>
    </submittedName>
</protein>
<dbReference type="InterPro" id="IPR025403">
    <property type="entry name" value="TgpA-like_C"/>
</dbReference>
<feature type="transmembrane region" description="Helical" evidence="1">
    <location>
        <begin position="53"/>
        <end position="76"/>
    </location>
</feature>
<organism evidence="3 4">
    <name type="scientific">Thermosporothrix hazakensis</name>
    <dbReference type="NCBI Taxonomy" id="644383"/>
    <lineage>
        <taxon>Bacteria</taxon>
        <taxon>Bacillati</taxon>
        <taxon>Chloroflexota</taxon>
        <taxon>Ktedonobacteria</taxon>
        <taxon>Ktedonobacterales</taxon>
        <taxon>Thermosporotrichaceae</taxon>
        <taxon>Thermosporothrix</taxon>
    </lineage>
</organism>
<evidence type="ECO:0000259" key="2">
    <source>
        <dbReference type="Pfam" id="PF13559"/>
    </source>
</evidence>
<dbReference type="AlphaFoldDB" id="A0A326U197"/>
<accession>A0A326U197</accession>
<sequence length="523" mass="59841">MESRTPEQRHPITQEIDLGVGARLLPFLFLGMEACWIYALLVGLTSFRLGGMVTALLPFWGLLLLMEGTGWLARLLERGAALRDETQGTRGATLDTLWLTLWVLALLVPILWGSLYASAFALYDLRWLSHLGSDMLSLSPAFVRIVALLLLAIGLEVRCAVVARQTVHPEQVFRTLRLGLVVIIGAFLVRIVTQTVGDEPALFVLIPLFLGCAVVAHMLANAAFLRMTQGIRKAEAVGFERNQLIVVIVVVILFAVLTYVVWMLATPELAQKTVNVLSSGYTFVIELLVYLVMVLLTPLFWLVEIFWPFFTDLLYALYLAFQRFLDFLDVGKHTATGGRAQTPSEVVFVISRVLFEALRYLVPLAVVLILLLVLRQQLRRYRRMSKPHPYETRESIWSWQLFKQQCITLLLALWQRFFPPKARPEAAYEEVQAETPAWRMRRIYRAFLHWARLRGFPRRHAETASEFEVRLKRHLHTSTTELHVLTTLYNRARYGVSEPSEEEVTRAAHEWQSLQQKADHPHN</sequence>
<evidence type="ECO:0000313" key="4">
    <source>
        <dbReference type="Proteomes" id="UP000248806"/>
    </source>
</evidence>
<dbReference type="EMBL" id="QKUF01000021">
    <property type="protein sequence ID" value="PZW24662.1"/>
    <property type="molecule type" value="Genomic_DNA"/>
</dbReference>
<keyword evidence="1" id="KW-0472">Membrane</keyword>
<reference evidence="3 4" key="1">
    <citation type="submission" date="2018-06" db="EMBL/GenBank/DDBJ databases">
        <title>Genomic Encyclopedia of Archaeal and Bacterial Type Strains, Phase II (KMG-II): from individual species to whole genera.</title>
        <authorList>
            <person name="Goeker M."/>
        </authorList>
    </citation>
    <scope>NUCLEOTIDE SEQUENCE [LARGE SCALE GENOMIC DNA]</scope>
    <source>
        <strain evidence="3 4">ATCC BAA-1881</strain>
    </source>
</reference>
<feature type="transmembrane region" description="Helical" evidence="1">
    <location>
        <begin position="276"/>
        <end position="296"/>
    </location>
</feature>
<name>A0A326U197_THEHA</name>
<feature type="transmembrane region" description="Helical" evidence="1">
    <location>
        <begin position="20"/>
        <end position="41"/>
    </location>
</feature>
<feature type="transmembrane region" description="Helical" evidence="1">
    <location>
        <begin position="301"/>
        <end position="321"/>
    </location>
</feature>
<dbReference type="RefSeq" id="WP_170142829.1">
    <property type="nucleotide sequence ID" value="NZ_BIFX01000001.1"/>
</dbReference>
<keyword evidence="1" id="KW-0812">Transmembrane</keyword>